<evidence type="ECO:0000313" key="2">
    <source>
        <dbReference type="EMBL" id="EJK65599.1"/>
    </source>
</evidence>
<sequence>METTDGRRGLLINRDGLRRGLAVKEPKKTIPFHSLYHEGDRKGCGRTPGVTANLPHRRRTYNPHKEGKRSRQLKRDIEGGTKPPRVKAWKRAGRKRASCGRHERWRFVTPQSLTASHACSSSIGLDPKPS</sequence>
<feature type="compositionally biased region" description="Polar residues" evidence="1">
    <location>
        <begin position="111"/>
        <end position="123"/>
    </location>
</feature>
<dbReference type="AlphaFoldDB" id="K0SKW9"/>
<name>K0SKW9_THAOC</name>
<feature type="compositionally biased region" description="Basic residues" evidence="1">
    <location>
        <begin position="55"/>
        <end position="72"/>
    </location>
</feature>
<dbReference type="Proteomes" id="UP000266841">
    <property type="component" value="Unassembled WGS sequence"/>
</dbReference>
<feature type="compositionally biased region" description="Basic residues" evidence="1">
    <location>
        <begin position="84"/>
        <end position="99"/>
    </location>
</feature>
<feature type="region of interest" description="Disordered" evidence="1">
    <location>
        <begin position="111"/>
        <end position="130"/>
    </location>
</feature>
<comment type="caution">
    <text evidence="2">The sequence shown here is derived from an EMBL/GenBank/DDBJ whole genome shotgun (WGS) entry which is preliminary data.</text>
</comment>
<dbReference type="EMBL" id="AGNL01015645">
    <property type="protein sequence ID" value="EJK65599.1"/>
    <property type="molecule type" value="Genomic_DNA"/>
</dbReference>
<organism evidence="2 3">
    <name type="scientific">Thalassiosira oceanica</name>
    <name type="common">Marine diatom</name>
    <dbReference type="NCBI Taxonomy" id="159749"/>
    <lineage>
        <taxon>Eukaryota</taxon>
        <taxon>Sar</taxon>
        <taxon>Stramenopiles</taxon>
        <taxon>Ochrophyta</taxon>
        <taxon>Bacillariophyta</taxon>
        <taxon>Coscinodiscophyceae</taxon>
        <taxon>Thalassiosirophycidae</taxon>
        <taxon>Thalassiosirales</taxon>
        <taxon>Thalassiosiraceae</taxon>
        <taxon>Thalassiosira</taxon>
    </lineage>
</organism>
<accession>K0SKW9</accession>
<proteinExistence type="predicted"/>
<keyword evidence="3" id="KW-1185">Reference proteome</keyword>
<evidence type="ECO:0000256" key="1">
    <source>
        <dbReference type="SAM" id="MobiDB-lite"/>
    </source>
</evidence>
<reference evidence="2 3" key="1">
    <citation type="journal article" date="2012" name="Genome Biol.">
        <title>Genome and low-iron response of an oceanic diatom adapted to chronic iron limitation.</title>
        <authorList>
            <person name="Lommer M."/>
            <person name="Specht M."/>
            <person name="Roy A.S."/>
            <person name="Kraemer L."/>
            <person name="Andreson R."/>
            <person name="Gutowska M.A."/>
            <person name="Wolf J."/>
            <person name="Bergner S.V."/>
            <person name="Schilhabel M.B."/>
            <person name="Klostermeier U.C."/>
            <person name="Beiko R.G."/>
            <person name="Rosenstiel P."/>
            <person name="Hippler M."/>
            <person name="Laroche J."/>
        </authorList>
    </citation>
    <scope>NUCLEOTIDE SEQUENCE [LARGE SCALE GENOMIC DNA]</scope>
    <source>
        <strain evidence="2 3">CCMP1005</strain>
    </source>
</reference>
<gene>
    <name evidence="2" type="ORF">THAOC_13523</name>
</gene>
<evidence type="ECO:0000313" key="3">
    <source>
        <dbReference type="Proteomes" id="UP000266841"/>
    </source>
</evidence>
<protein>
    <submittedName>
        <fullName evidence="2">Uncharacterized protein</fullName>
    </submittedName>
</protein>
<feature type="region of interest" description="Disordered" evidence="1">
    <location>
        <begin position="40"/>
        <end position="102"/>
    </location>
</feature>